<protein>
    <submittedName>
        <fullName evidence="1">Uncharacterized protein</fullName>
    </submittedName>
</protein>
<dbReference type="OrthoDB" id="9863169at2"/>
<comment type="caution">
    <text evidence="1">The sequence shown here is derived from an EMBL/GenBank/DDBJ whole genome shotgun (WGS) entry which is preliminary data.</text>
</comment>
<proteinExistence type="predicted"/>
<dbReference type="Proteomes" id="UP000228754">
    <property type="component" value="Unassembled WGS sequence"/>
</dbReference>
<organism evidence="1 2">
    <name type="scientific">Bacillus pumilus</name>
    <name type="common">Bacillus mesentericus</name>
    <dbReference type="NCBI Taxonomy" id="1408"/>
    <lineage>
        <taxon>Bacteria</taxon>
        <taxon>Bacillati</taxon>
        <taxon>Bacillota</taxon>
        <taxon>Bacilli</taxon>
        <taxon>Bacillales</taxon>
        <taxon>Bacillaceae</taxon>
        <taxon>Bacillus</taxon>
    </lineage>
</organism>
<evidence type="ECO:0000313" key="2">
    <source>
        <dbReference type="Proteomes" id="UP000228754"/>
    </source>
</evidence>
<reference evidence="1 2" key="1">
    <citation type="submission" date="2017-06" db="EMBL/GenBank/DDBJ databases">
        <title>Draft Genome Sequence of Bacillus sp Strain 36R Isolated from saline sediment at Atanasia, Sonora, Mexico.</title>
        <authorList>
            <person name="Sanchez Diaz R."/>
            <person name="Quiroz Macias M.E."/>
            <person name="Ibarra Gamez J.C."/>
            <person name="Enciso Ibarra J."/>
            <person name="Gomez Gil B."/>
            <person name="Galaviz Silva L."/>
        </authorList>
    </citation>
    <scope>NUCLEOTIDE SEQUENCE [LARGE SCALE GENOMIC DNA]</scope>
    <source>
        <strain evidence="1 2">36R_ATNSAL</strain>
    </source>
</reference>
<sequence>MKLRSIFYLNVQGIRLLGGWDHYPSEDEMRNALIDMYGSCTHLGERPIIFEVIKQNTFYQGNIQDLQGDY</sequence>
<accession>A0A2A5IT41</accession>
<dbReference type="AlphaFoldDB" id="A0A2A5IT41"/>
<dbReference type="EMBL" id="NKHG01000100">
    <property type="protein sequence ID" value="PCK20286.1"/>
    <property type="molecule type" value="Genomic_DNA"/>
</dbReference>
<gene>
    <name evidence="1" type="ORF">CEY02_14015</name>
</gene>
<name>A0A2A5IT41_BACPU</name>
<evidence type="ECO:0000313" key="1">
    <source>
        <dbReference type="EMBL" id="PCK20286.1"/>
    </source>
</evidence>